<dbReference type="PANTHER" id="PTHR23037:SF22">
    <property type="entry name" value="CYTOKINE RECEPTOR COMMON SUBUNIT BETA"/>
    <property type="match status" value="1"/>
</dbReference>
<keyword evidence="10" id="KW-0325">Glycoprotein</keyword>
<sequence length="655" mass="72947">MERNKKTSLLFLLLVLTLVCTINTQECPSRSDGSPLFHTDLICYNDYNNTITCTYESEHADSVCTIHGEKDSTSKYRYKSSCTLKPVDVSRPKLKKCTMVFKSYLIFLSSHVMRIDLNCDSMNQSSRFSYKPVCHIKLNPPSKPDVNFTTVSNLTTVYNITTVSWVPQVGETRISLFRSQLQWKQKDQQWSDENKKEMQCDKSCRAILPDLIQDEMYEARVRVKTARGAVYVSTWSDWSRTASWVSPIGKVKPTPPPSDVAQGVMVTVGCVVAFALFLIFFKTNKTDLVSRHNHTKIYIVKRIRGPPLPNPEKSFLRDVNFENWLSPHFTKESFHSFLKPVDIVSVEVTSTVDAVTPRGMEAALLEKMRRESNYESTNSSFSNPSYSELSPPPPPIPLLTTGNLEPCGADTPYGPVGSQAEDKTAEQDMVEVRGKEVELLQLLSNGSNNSEPLPVISDYEKVEKPQVERFRLQSLDSGMCSGEEVSQESLEPDSINVTDCHDDGGPEGKEESEGRNGKEVDLQKFFGGSRGSFDKGSIQVCSDYERVQKLEVDNSELPSLDSCISSGSEEQVSQEESLEDVDKSTESTSLLFPPPSSSSFLPSSTPLPLDFSGTSLNSAPAPLPSHILERIALMSTTKSVKPSGDGYMPVRQDQS</sequence>
<evidence type="ECO:0000313" key="19">
    <source>
        <dbReference type="Proteomes" id="UP000424527"/>
    </source>
</evidence>
<organism evidence="18 19">
    <name type="scientific">Larimichthys crocea</name>
    <name type="common">Large yellow croaker</name>
    <name type="synonym">Pseudosciaena crocea</name>
    <dbReference type="NCBI Taxonomy" id="215358"/>
    <lineage>
        <taxon>Eukaryota</taxon>
        <taxon>Metazoa</taxon>
        <taxon>Chordata</taxon>
        <taxon>Craniata</taxon>
        <taxon>Vertebrata</taxon>
        <taxon>Euteleostomi</taxon>
        <taxon>Actinopterygii</taxon>
        <taxon>Neopterygii</taxon>
        <taxon>Teleostei</taxon>
        <taxon>Neoteleostei</taxon>
        <taxon>Acanthomorphata</taxon>
        <taxon>Eupercaria</taxon>
        <taxon>Sciaenidae</taxon>
        <taxon>Larimichthys</taxon>
    </lineage>
</organism>
<name>A0A6G0JAF5_LARCR</name>
<dbReference type="AlphaFoldDB" id="A0A6G0JAF5"/>
<evidence type="ECO:0000256" key="2">
    <source>
        <dbReference type="ARBA" id="ARBA00008280"/>
    </source>
</evidence>
<dbReference type="SUPFAM" id="SSF49265">
    <property type="entry name" value="Fibronectin type III"/>
    <property type="match status" value="1"/>
</dbReference>
<dbReference type="InterPro" id="IPR013783">
    <property type="entry name" value="Ig-like_fold"/>
</dbReference>
<keyword evidence="7" id="KW-0472">Membrane</keyword>
<evidence type="ECO:0000313" key="18">
    <source>
        <dbReference type="EMBL" id="KAE8300521.1"/>
    </source>
</evidence>
<dbReference type="InterPro" id="IPR036116">
    <property type="entry name" value="FN3_sf"/>
</dbReference>
<evidence type="ECO:0000256" key="15">
    <source>
        <dbReference type="SAM" id="MobiDB-lite"/>
    </source>
</evidence>
<evidence type="ECO:0000256" key="7">
    <source>
        <dbReference type="ARBA" id="ARBA00023136"/>
    </source>
</evidence>
<evidence type="ECO:0000256" key="16">
    <source>
        <dbReference type="SAM" id="SignalP"/>
    </source>
</evidence>
<evidence type="ECO:0000256" key="10">
    <source>
        <dbReference type="ARBA" id="ARBA00023180"/>
    </source>
</evidence>
<keyword evidence="5 16" id="KW-0732">Signal</keyword>
<keyword evidence="8" id="KW-1015">Disulfide bond</keyword>
<dbReference type="PROSITE" id="PS01355">
    <property type="entry name" value="HEMATOPO_REC_S_F1"/>
    <property type="match status" value="1"/>
</dbReference>
<evidence type="ECO:0000256" key="3">
    <source>
        <dbReference type="ARBA" id="ARBA00016239"/>
    </source>
</evidence>
<feature type="signal peptide" evidence="16">
    <location>
        <begin position="1"/>
        <end position="24"/>
    </location>
</feature>
<keyword evidence="6" id="KW-1133">Transmembrane helix</keyword>
<gene>
    <name evidence="18" type="ORF">D5F01_LYC00662</name>
</gene>
<comment type="subcellular location">
    <subcellularLocation>
        <location evidence="1">Membrane</location>
        <topology evidence="1">Single-pass type I membrane protein</topology>
    </subcellularLocation>
</comment>
<comment type="subunit">
    <text evidence="11">Non-covalent dimer of an alpha and a beta subunit. IL2R exists in 3 different forms: a high affinity dimer, an intermediate affinity monomer (beta subunit), and a low affinity monomer (alpha subunit). The high and intermediate affinity forms also associate with a gamma subunit. Interacts with SHB upon interleukin stimulation.</text>
</comment>
<dbReference type="GO" id="GO:0016064">
    <property type="term" value="P:immunoglobulin mediated immune response"/>
    <property type="evidence" value="ECO:0007669"/>
    <property type="project" value="TreeGrafter"/>
</dbReference>
<evidence type="ECO:0000256" key="6">
    <source>
        <dbReference type="ARBA" id="ARBA00022989"/>
    </source>
</evidence>
<evidence type="ECO:0000256" key="1">
    <source>
        <dbReference type="ARBA" id="ARBA00004479"/>
    </source>
</evidence>
<evidence type="ECO:0000256" key="12">
    <source>
        <dbReference type="ARBA" id="ARBA00031280"/>
    </source>
</evidence>
<dbReference type="Gene3D" id="2.60.40.10">
    <property type="entry name" value="Immunoglobulins"/>
    <property type="match status" value="2"/>
</dbReference>
<comment type="similarity">
    <text evidence="2">Belongs to the type I cytokine receptor family. Type 4 subfamily.</text>
</comment>
<proteinExistence type="inferred from homology"/>
<feature type="region of interest" description="Disordered" evidence="15">
    <location>
        <begin position="558"/>
        <end position="606"/>
    </location>
</feature>
<evidence type="ECO:0000256" key="9">
    <source>
        <dbReference type="ARBA" id="ARBA00023170"/>
    </source>
</evidence>
<dbReference type="InterPro" id="IPR003531">
    <property type="entry name" value="Hempt_rcpt_S_F1_CS"/>
</dbReference>
<dbReference type="EMBL" id="REGW02000001">
    <property type="protein sequence ID" value="KAE8300521.1"/>
    <property type="molecule type" value="Genomic_DNA"/>
</dbReference>
<feature type="chain" id="PRO_5026275350" description="Interleukin-2 receptor subunit beta" evidence="16">
    <location>
        <begin position="25"/>
        <end position="655"/>
    </location>
</feature>
<evidence type="ECO:0000256" key="13">
    <source>
        <dbReference type="ARBA" id="ARBA00032935"/>
    </source>
</evidence>
<dbReference type="PROSITE" id="PS50853">
    <property type="entry name" value="FN3"/>
    <property type="match status" value="1"/>
</dbReference>
<feature type="compositionally biased region" description="Basic and acidic residues" evidence="15">
    <location>
        <begin position="499"/>
        <end position="519"/>
    </location>
</feature>
<evidence type="ECO:0000256" key="4">
    <source>
        <dbReference type="ARBA" id="ARBA00022692"/>
    </source>
</evidence>
<keyword evidence="9" id="KW-0675">Receptor</keyword>
<evidence type="ECO:0000256" key="14">
    <source>
        <dbReference type="ARBA" id="ARBA00045664"/>
    </source>
</evidence>
<dbReference type="InterPro" id="IPR040951">
    <property type="entry name" value="IL2RB_N1"/>
</dbReference>
<dbReference type="Pfam" id="PF18707">
    <property type="entry name" value="IL2RB_N1"/>
    <property type="match status" value="1"/>
</dbReference>
<dbReference type="InterPro" id="IPR003961">
    <property type="entry name" value="FN3_dom"/>
</dbReference>
<evidence type="ECO:0000256" key="11">
    <source>
        <dbReference type="ARBA" id="ARBA00026094"/>
    </source>
</evidence>
<dbReference type="CDD" id="cd00063">
    <property type="entry name" value="FN3"/>
    <property type="match status" value="1"/>
</dbReference>
<accession>A0A6G0JAF5</accession>
<dbReference type="PANTHER" id="PTHR23037">
    <property type="entry name" value="CYTOKINE RECEPTOR"/>
    <property type="match status" value="1"/>
</dbReference>
<comment type="caution">
    <text evidence="18">The sequence shown here is derived from an EMBL/GenBank/DDBJ whole genome shotgun (WGS) entry which is preliminary data.</text>
</comment>
<keyword evidence="19" id="KW-1185">Reference proteome</keyword>
<protein>
    <recommendedName>
        <fullName evidence="3">Interleukin-2 receptor subunit beta</fullName>
    </recommendedName>
    <alternativeName>
        <fullName evidence="13">High affinity IL-2 receptor subunit beta</fullName>
    </alternativeName>
    <alternativeName>
        <fullName evidence="12">p70-75</fullName>
    </alternativeName>
</protein>
<feature type="region of interest" description="Disordered" evidence="15">
    <location>
        <begin position="478"/>
        <end position="519"/>
    </location>
</feature>
<evidence type="ECO:0000256" key="8">
    <source>
        <dbReference type="ARBA" id="ARBA00023157"/>
    </source>
</evidence>
<evidence type="ECO:0000256" key="5">
    <source>
        <dbReference type="ARBA" id="ARBA00022729"/>
    </source>
</evidence>
<dbReference type="GO" id="GO:0009897">
    <property type="term" value="C:external side of plasma membrane"/>
    <property type="evidence" value="ECO:0007669"/>
    <property type="project" value="TreeGrafter"/>
</dbReference>
<evidence type="ECO:0000259" key="17">
    <source>
        <dbReference type="PROSITE" id="PS50853"/>
    </source>
</evidence>
<dbReference type="Proteomes" id="UP000424527">
    <property type="component" value="Unassembled WGS sequence"/>
</dbReference>
<reference evidence="18 19" key="1">
    <citation type="submission" date="2019-07" db="EMBL/GenBank/DDBJ databases">
        <title>Chromosome genome assembly for large yellow croaker.</title>
        <authorList>
            <person name="Xiao S."/>
        </authorList>
    </citation>
    <scope>NUCLEOTIDE SEQUENCE [LARGE SCALE GENOMIC DNA]</scope>
    <source>
        <strain evidence="18">JMULYC20181020</strain>
        <tissue evidence="18">Muscle</tissue>
    </source>
</reference>
<dbReference type="GO" id="GO:0004896">
    <property type="term" value="F:cytokine receptor activity"/>
    <property type="evidence" value="ECO:0007669"/>
    <property type="project" value="InterPro"/>
</dbReference>
<feature type="compositionally biased region" description="Low complexity" evidence="15">
    <location>
        <begin position="586"/>
        <end position="606"/>
    </location>
</feature>
<feature type="domain" description="Fibronectin type-III" evidence="17">
    <location>
        <begin position="140"/>
        <end position="248"/>
    </location>
</feature>
<comment type="function">
    <text evidence="14">Receptor for interleukin-2. This beta subunit is involved in receptor mediated endocytosis and transduces the mitogenic signals of IL2. Probably in association with IL15RA, involved in the stimulation of neutrophil phagocytosis by IL15.</text>
</comment>
<keyword evidence="4" id="KW-0812">Transmembrane</keyword>